<feature type="compositionally biased region" description="Polar residues" evidence="1">
    <location>
        <begin position="217"/>
        <end position="230"/>
    </location>
</feature>
<sequence>MDILKYYGLVVIYNILYTQEMYIIFCTLRFAGSQESILNIDVDLDVNQHYWHHRGRHRNSSGDEIEVVHIPISSPMARSNRRRQHRSRGGTGSNSGANQSLQSQSPSSSSVADIVSDDGLTPNHPLTQQSKAVTTQEEVVVNIAVNNSDDNKSKSCAECHHNCANASTGSIGSGLHIAVDDSADFDDERDCRQPLSSTGVTEGMTVASGAATAPEVSHNTDSNTTDGSSCSYDRLCSDEKY</sequence>
<dbReference type="EMBL" id="OC923027">
    <property type="protein sequence ID" value="CAD7654584.1"/>
    <property type="molecule type" value="Genomic_DNA"/>
</dbReference>
<dbReference type="EMBL" id="CAJPVJ010008202">
    <property type="protein sequence ID" value="CAG2171771.1"/>
    <property type="molecule type" value="Genomic_DNA"/>
</dbReference>
<organism evidence="2">
    <name type="scientific">Oppiella nova</name>
    <dbReference type="NCBI Taxonomy" id="334625"/>
    <lineage>
        <taxon>Eukaryota</taxon>
        <taxon>Metazoa</taxon>
        <taxon>Ecdysozoa</taxon>
        <taxon>Arthropoda</taxon>
        <taxon>Chelicerata</taxon>
        <taxon>Arachnida</taxon>
        <taxon>Acari</taxon>
        <taxon>Acariformes</taxon>
        <taxon>Sarcoptiformes</taxon>
        <taxon>Oribatida</taxon>
        <taxon>Brachypylina</taxon>
        <taxon>Oppioidea</taxon>
        <taxon>Oppiidae</taxon>
        <taxon>Oppiella</taxon>
    </lineage>
</organism>
<feature type="compositionally biased region" description="Low complexity" evidence="1">
    <location>
        <begin position="99"/>
        <end position="110"/>
    </location>
</feature>
<feature type="region of interest" description="Disordered" evidence="1">
    <location>
        <begin position="195"/>
        <end position="230"/>
    </location>
</feature>
<accession>A0A7R9QQW7</accession>
<feature type="compositionally biased region" description="Basic residues" evidence="1">
    <location>
        <begin position="79"/>
        <end position="88"/>
    </location>
</feature>
<evidence type="ECO:0000313" key="2">
    <source>
        <dbReference type="EMBL" id="CAD7654584.1"/>
    </source>
</evidence>
<protein>
    <submittedName>
        <fullName evidence="2">Uncharacterized protein</fullName>
    </submittedName>
</protein>
<feature type="region of interest" description="Disordered" evidence="1">
    <location>
        <begin position="54"/>
        <end position="134"/>
    </location>
</feature>
<reference evidence="2" key="1">
    <citation type="submission" date="2020-11" db="EMBL/GenBank/DDBJ databases">
        <authorList>
            <person name="Tran Van P."/>
        </authorList>
    </citation>
    <scope>NUCLEOTIDE SEQUENCE</scope>
</reference>
<feature type="compositionally biased region" description="Polar residues" evidence="1">
    <location>
        <begin position="124"/>
        <end position="134"/>
    </location>
</feature>
<proteinExistence type="predicted"/>
<keyword evidence="3" id="KW-1185">Reference proteome</keyword>
<gene>
    <name evidence="2" type="ORF">ONB1V03_LOCUS11231</name>
</gene>
<dbReference type="Proteomes" id="UP000728032">
    <property type="component" value="Unassembled WGS sequence"/>
</dbReference>
<dbReference type="AlphaFoldDB" id="A0A7R9QQW7"/>
<name>A0A7R9QQW7_9ACAR</name>
<evidence type="ECO:0000256" key="1">
    <source>
        <dbReference type="SAM" id="MobiDB-lite"/>
    </source>
</evidence>
<evidence type="ECO:0000313" key="3">
    <source>
        <dbReference type="Proteomes" id="UP000728032"/>
    </source>
</evidence>